<name>A0ABU5Q9D2_9BACT</name>
<dbReference type="GO" id="GO:0032259">
    <property type="term" value="P:methylation"/>
    <property type="evidence" value="ECO:0007669"/>
    <property type="project" value="UniProtKB-KW"/>
</dbReference>
<dbReference type="InterPro" id="IPR035996">
    <property type="entry name" value="4pyrrol_Methylase_sf"/>
</dbReference>
<dbReference type="EMBL" id="JAYFUM010000008">
    <property type="protein sequence ID" value="MEA5139192.1"/>
    <property type="molecule type" value="Genomic_DNA"/>
</dbReference>
<proteinExistence type="inferred from homology"/>
<dbReference type="NCBIfam" id="TIGR00096">
    <property type="entry name" value="16S rRNA (cytidine(1402)-2'-O)-methyltransferase"/>
    <property type="match status" value="1"/>
</dbReference>
<organism evidence="8 9">
    <name type="scientific">Arcicella rigui</name>
    <dbReference type="NCBI Taxonomy" id="797020"/>
    <lineage>
        <taxon>Bacteria</taxon>
        <taxon>Pseudomonadati</taxon>
        <taxon>Bacteroidota</taxon>
        <taxon>Cytophagia</taxon>
        <taxon>Cytophagales</taxon>
        <taxon>Flectobacillaceae</taxon>
        <taxon>Arcicella</taxon>
    </lineage>
</organism>
<evidence type="ECO:0000256" key="1">
    <source>
        <dbReference type="ARBA" id="ARBA00022490"/>
    </source>
</evidence>
<dbReference type="Gene3D" id="3.30.950.10">
    <property type="entry name" value="Methyltransferase, Cobalt-precorrin-4 Transmethylase, Domain 2"/>
    <property type="match status" value="1"/>
</dbReference>
<dbReference type="InterPro" id="IPR018063">
    <property type="entry name" value="SAM_MeTrfase_RsmI_CS"/>
</dbReference>
<dbReference type="RefSeq" id="WP_323296351.1">
    <property type="nucleotide sequence ID" value="NZ_JAYFUM010000008.1"/>
</dbReference>
<comment type="function">
    <text evidence="6">Catalyzes the 2'-O-methylation of the ribose of cytidine 1402 (C1402) in 16S rRNA.</text>
</comment>
<dbReference type="PANTHER" id="PTHR46111">
    <property type="entry name" value="RIBOSOMAL RNA SMALL SUBUNIT METHYLTRANSFERASE I"/>
    <property type="match status" value="1"/>
</dbReference>
<evidence type="ECO:0000256" key="4">
    <source>
        <dbReference type="ARBA" id="ARBA00022679"/>
    </source>
</evidence>
<dbReference type="Proteomes" id="UP001302949">
    <property type="component" value="Unassembled WGS sequence"/>
</dbReference>
<dbReference type="Gene3D" id="3.40.1010.10">
    <property type="entry name" value="Cobalt-precorrin-4 Transmethylase, Domain 1"/>
    <property type="match status" value="1"/>
</dbReference>
<keyword evidence="2 6" id="KW-0698">rRNA processing</keyword>
<evidence type="ECO:0000256" key="3">
    <source>
        <dbReference type="ARBA" id="ARBA00022603"/>
    </source>
</evidence>
<dbReference type="Pfam" id="PF00590">
    <property type="entry name" value="TP_methylase"/>
    <property type="match status" value="1"/>
</dbReference>
<dbReference type="CDD" id="cd11648">
    <property type="entry name" value="RsmI"/>
    <property type="match status" value="1"/>
</dbReference>
<dbReference type="PANTHER" id="PTHR46111:SF1">
    <property type="entry name" value="RIBOSOMAL RNA SMALL SUBUNIT METHYLTRANSFERASE I"/>
    <property type="match status" value="1"/>
</dbReference>
<protein>
    <recommendedName>
        <fullName evidence="6">Ribosomal RNA small subunit methyltransferase I</fullName>
        <ecNumber evidence="6">2.1.1.198</ecNumber>
    </recommendedName>
    <alternativeName>
        <fullName evidence="6">16S rRNA 2'-O-ribose C1402 methyltransferase</fullName>
    </alternativeName>
    <alternativeName>
        <fullName evidence="6">rRNA (cytidine-2'-O-)-methyltransferase RsmI</fullName>
    </alternativeName>
</protein>
<comment type="subcellular location">
    <subcellularLocation>
        <location evidence="6">Cytoplasm</location>
    </subcellularLocation>
</comment>
<dbReference type="PIRSF" id="PIRSF005917">
    <property type="entry name" value="MTase_YraL"/>
    <property type="match status" value="1"/>
</dbReference>
<dbReference type="InterPro" id="IPR008189">
    <property type="entry name" value="rRNA_ssu_MeTfrase_I"/>
</dbReference>
<accession>A0ABU5Q9D2</accession>
<dbReference type="PROSITE" id="PS01296">
    <property type="entry name" value="RSMI"/>
    <property type="match status" value="1"/>
</dbReference>
<feature type="domain" description="Tetrapyrrole methylase" evidence="7">
    <location>
        <begin position="2"/>
        <end position="201"/>
    </location>
</feature>
<comment type="caution">
    <text evidence="8">The sequence shown here is derived from an EMBL/GenBank/DDBJ whole genome shotgun (WGS) entry which is preliminary data.</text>
</comment>
<gene>
    <name evidence="6 8" type="primary">rsmI</name>
    <name evidence="8" type="ORF">VB248_08605</name>
</gene>
<dbReference type="SUPFAM" id="SSF53790">
    <property type="entry name" value="Tetrapyrrole methylase"/>
    <property type="match status" value="1"/>
</dbReference>
<keyword evidence="5 6" id="KW-0949">S-adenosyl-L-methionine</keyword>
<dbReference type="HAMAP" id="MF_01877">
    <property type="entry name" value="16SrRNA_methyltr_I"/>
    <property type="match status" value="1"/>
</dbReference>
<evidence type="ECO:0000256" key="2">
    <source>
        <dbReference type="ARBA" id="ARBA00022552"/>
    </source>
</evidence>
<keyword evidence="9" id="KW-1185">Reference proteome</keyword>
<keyword evidence="1 6" id="KW-0963">Cytoplasm</keyword>
<sequence length="224" mass="24728">MKLYLVPTPIGNLDDITYRAVKVLQSVDAVLAEDTRNSGVLLKHLNISKPLYAHHAHNEHHGTNGIIKLLKEGKTLALVSDAGTPAISDPGFLLVRECLKQGIEVECLPGATAFVPALVNSGLPADRFTFEGFLPHKKGRQTRLKNLVEEERTMIFYESPHRLLKTLEQLAEYLGGERQGCVSRELTKVFEENIRGTLTEILTHYQANPTTIKGEIVIVVAGKA</sequence>
<evidence type="ECO:0000256" key="5">
    <source>
        <dbReference type="ARBA" id="ARBA00022691"/>
    </source>
</evidence>
<reference evidence="8 9" key="1">
    <citation type="submission" date="2023-12" db="EMBL/GenBank/DDBJ databases">
        <title>Novel species of the genus Arcicella isolated from rivers.</title>
        <authorList>
            <person name="Lu H."/>
        </authorList>
    </citation>
    <scope>NUCLEOTIDE SEQUENCE [LARGE SCALE GENOMIC DNA]</scope>
    <source>
        <strain evidence="8 9">KCTC 23307</strain>
    </source>
</reference>
<keyword evidence="4 6" id="KW-0808">Transferase</keyword>
<dbReference type="InterPro" id="IPR000878">
    <property type="entry name" value="4pyrrol_Mease"/>
</dbReference>
<comment type="catalytic activity">
    <reaction evidence="6">
        <text>cytidine(1402) in 16S rRNA + S-adenosyl-L-methionine = 2'-O-methylcytidine(1402) in 16S rRNA + S-adenosyl-L-homocysteine + H(+)</text>
        <dbReference type="Rhea" id="RHEA:42924"/>
        <dbReference type="Rhea" id="RHEA-COMP:10285"/>
        <dbReference type="Rhea" id="RHEA-COMP:10286"/>
        <dbReference type="ChEBI" id="CHEBI:15378"/>
        <dbReference type="ChEBI" id="CHEBI:57856"/>
        <dbReference type="ChEBI" id="CHEBI:59789"/>
        <dbReference type="ChEBI" id="CHEBI:74495"/>
        <dbReference type="ChEBI" id="CHEBI:82748"/>
        <dbReference type="EC" id="2.1.1.198"/>
    </reaction>
</comment>
<evidence type="ECO:0000259" key="7">
    <source>
        <dbReference type="Pfam" id="PF00590"/>
    </source>
</evidence>
<dbReference type="InterPro" id="IPR014777">
    <property type="entry name" value="4pyrrole_Mease_sub1"/>
</dbReference>
<comment type="similarity">
    <text evidence="6">Belongs to the methyltransferase superfamily. RsmI family.</text>
</comment>
<evidence type="ECO:0000313" key="9">
    <source>
        <dbReference type="Proteomes" id="UP001302949"/>
    </source>
</evidence>
<evidence type="ECO:0000256" key="6">
    <source>
        <dbReference type="HAMAP-Rule" id="MF_01877"/>
    </source>
</evidence>
<dbReference type="EC" id="2.1.1.198" evidence="6"/>
<dbReference type="GO" id="GO:0008168">
    <property type="term" value="F:methyltransferase activity"/>
    <property type="evidence" value="ECO:0007669"/>
    <property type="project" value="UniProtKB-KW"/>
</dbReference>
<dbReference type="InterPro" id="IPR014776">
    <property type="entry name" value="4pyrrole_Mease_sub2"/>
</dbReference>
<evidence type="ECO:0000313" key="8">
    <source>
        <dbReference type="EMBL" id="MEA5139192.1"/>
    </source>
</evidence>
<keyword evidence="3 6" id="KW-0489">Methyltransferase</keyword>